<dbReference type="Gene3D" id="3.40.50.300">
    <property type="entry name" value="P-loop containing nucleotide triphosphate hydrolases"/>
    <property type="match status" value="1"/>
</dbReference>
<dbReference type="Pfam" id="PF00005">
    <property type="entry name" value="ABC_tran"/>
    <property type="match status" value="1"/>
</dbReference>
<keyword evidence="3" id="KW-1003">Cell membrane</keyword>
<dbReference type="PANTHER" id="PTHR43820">
    <property type="entry name" value="HIGH-AFFINITY BRANCHED-CHAIN AMINO ACID TRANSPORT ATP-BINDING PROTEIN LIVF"/>
    <property type="match status" value="1"/>
</dbReference>
<evidence type="ECO:0000256" key="3">
    <source>
        <dbReference type="ARBA" id="ARBA00022475"/>
    </source>
</evidence>
<comment type="similarity">
    <text evidence="1">Belongs to the ABC transporter superfamily.</text>
</comment>
<evidence type="ECO:0000259" key="7">
    <source>
        <dbReference type="PROSITE" id="PS50893"/>
    </source>
</evidence>
<keyword evidence="9" id="KW-1185">Reference proteome</keyword>
<dbReference type="SUPFAM" id="SSF52540">
    <property type="entry name" value="P-loop containing nucleoside triphosphate hydrolases"/>
    <property type="match status" value="1"/>
</dbReference>
<dbReference type="CDD" id="cd03224">
    <property type="entry name" value="ABC_TM1139_LivF_branched"/>
    <property type="match status" value="1"/>
</dbReference>
<evidence type="ECO:0000256" key="6">
    <source>
        <dbReference type="ARBA" id="ARBA00022970"/>
    </source>
</evidence>
<comment type="caution">
    <text evidence="8">The sequence shown here is derived from an EMBL/GenBank/DDBJ whole genome shotgun (WGS) entry which is preliminary data.</text>
</comment>
<dbReference type="InterPro" id="IPR052156">
    <property type="entry name" value="BCAA_Transport_ATP-bd_LivF"/>
</dbReference>
<dbReference type="InterPro" id="IPR003439">
    <property type="entry name" value="ABC_transporter-like_ATP-bd"/>
</dbReference>
<organism evidence="8 9">
    <name type="scientific">Ottowia thiooxydans</name>
    <dbReference type="NCBI Taxonomy" id="219182"/>
    <lineage>
        <taxon>Bacteria</taxon>
        <taxon>Pseudomonadati</taxon>
        <taxon>Pseudomonadota</taxon>
        <taxon>Betaproteobacteria</taxon>
        <taxon>Burkholderiales</taxon>
        <taxon>Comamonadaceae</taxon>
        <taxon>Ottowia</taxon>
    </lineage>
</organism>
<accession>A0ABV2Q7E8</accession>
<proteinExistence type="inferred from homology"/>
<keyword evidence="5 8" id="KW-0067">ATP-binding</keyword>
<dbReference type="InterPro" id="IPR003593">
    <property type="entry name" value="AAA+_ATPase"/>
</dbReference>
<dbReference type="SMART" id="SM00382">
    <property type="entry name" value="AAA"/>
    <property type="match status" value="1"/>
</dbReference>
<evidence type="ECO:0000256" key="1">
    <source>
        <dbReference type="ARBA" id="ARBA00005417"/>
    </source>
</evidence>
<dbReference type="RefSeq" id="WP_354442845.1">
    <property type="nucleotide sequence ID" value="NZ_JBEPSH010000003.1"/>
</dbReference>
<evidence type="ECO:0000313" key="9">
    <source>
        <dbReference type="Proteomes" id="UP001549320"/>
    </source>
</evidence>
<dbReference type="EMBL" id="JBEPSH010000003">
    <property type="protein sequence ID" value="MET4576783.1"/>
    <property type="molecule type" value="Genomic_DNA"/>
</dbReference>
<evidence type="ECO:0000256" key="2">
    <source>
        <dbReference type="ARBA" id="ARBA00022448"/>
    </source>
</evidence>
<evidence type="ECO:0000256" key="4">
    <source>
        <dbReference type="ARBA" id="ARBA00022741"/>
    </source>
</evidence>
<name>A0ABV2Q7E8_9BURK</name>
<evidence type="ECO:0000256" key="5">
    <source>
        <dbReference type="ARBA" id="ARBA00022840"/>
    </source>
</evidence>
<dbReference type="PANTHER" id="PTHR43820:SF2">
    <property type="entry name" value="ABC TRANSPORTER ATP-BINDING PROTEIN"/>
    <property type="match status" value="1"/>
</dbReference>
<keyword evidence="4" id="KW-0547">Nucleotide-binding</keyword>
<reference evidence="8 9" key="1">
    <citation type="submission" date="2024-06" db="EMBL/GenBank/DDBJ databases">
        <title>Sorghum-associated microbial communities from plants grown in Nebraska, USA.</title>
        <authorList>
            <person name="Schachtman D."/>
        </authorList>
    </citation>
    <scope>NUCLEOTIDE SEQUENCE [LARGE SCALE GENOMIC DNA]</scope>
    <source>
        <strain evidence="8 9">2709</strain>
    </source>
</reference>
<dbReference type="InterPro" id="IPR027417">
    <property type="entry name" value="P-loop_NTPase"/>
</dbReference>
<sequence>MLEIKSVSSSYGEAQILHEVNLTVEDGQVVGLLGRNGTGKTTLIRSIMQVKPPQVTTGSIRWNGQELCGLLPNEVAMLGIGLVPQGRRLFPSLTVQEHLEIIPRRPVSSGRQAWTVERAYELFPRLGERRGHRGNQLSGGERQMLAITRALMLNPDLMLMDEPTEGLAPLIVQHVEQAVRTLKAEGMTVLLVEQNLRSALSVVDSVYVLETGAVVYNGTASELSNDTATLHRYLGV</sequence>
<keyword evidence="2" id="KW-0813">Transport</keyword>
<dbReference type="Proteomes" id="UP001549320">
    <property type="component" value="Unassembled WGS sequence"/>
</dbReference>
<gene>
    <name evidence="8" type="ORF">ABIE13_001892</name>
</gene>
<keyword evidence="3" id="KW-0472">Membrane</keyword>
<feature type="domain" description="ABC transporter" evidence="7">
    <location>
        <begin position="2"/>
        <end position="236"/>
    </location>
</feature>
<protein>
    <submittedName>
        <fullName evidence="8">Branched-chain amino acid transport system ATP-binding protein</fullName>
    </submittedName>
</protein>
<keyword evidence="6" id="KW-0029">Amino-acid transport</keyword>
<evidence type="ECO:0000313" key="8">
    <source>
        <dbReference type="EMBL" id="MET4576783.1"/>
    </source>
</evidence>
<dbReference type="GO" id="GO:0005524">
    <property type="term" value="F:ATP binding"/>
    <property type="evidence" value="ECO:0007669"/>
    <property type="project" value="UniProtKB-KW"/>
</dbReference>
<dbReference type="PROSITE" id="PS50893">
    <property type="entry name" value="ABC_TRANSPORTER_2"/>
    <property type="match status" value="1"/>
</dbReference>